<dbReference type="PROSITE" id="PS51071">
    <property type="entry name" value="HTH_RPIR"/>
    <property type="match status" value="1"/>
</dbReference>
<dbReference type="GO" id="GO:0003677">
    <property type="term" value="F:DNA binding"/>
    <property type="evidence" value="ECO:0007669"/>
    <property type="project" value="UniProtKB-KW"/>
</dbReference>
<proteinExistence type="predicted"/>
<dbReference type="Pfam" id="PF01380">
    <property type="entry name" value="SIS"/>
    <property type="match status" value="1"/>
</dbReference>
<dbReference type="Pfam" id="PF01418">
    <property type="entry name" value="HTH_6"/>
    <property type="match status" value="1"/>
</dbReference>
<keyword evidence="5" id="KW-1185">Reference proteome</keyword>
<sequence length="307" mass="32422">MERKVKNPHGKLETPVTGGSEANRLSAQLAALEAELPPAVLRVAHYLNRNRVAVLANSAAELAAMIGTSDATVVRTVQALGFQGLGDLRQSIATSLGGDSAPLHHMHQTMEELTGKAEEAATTAADLVIDTHAESLLQLQKAEARAQIHAAIAKLHPVERIVIYAAGPSKPLAEYLEILLGRHGQPAKVIGQSGLSLADDLLDLSERDGLLMLSYGKPYREVLLAAAEAGKIGIPIVLVTDAPNTKFARTANAVIAARRGRAERVALHGTTLIALEALVMGLAVANRSQTMRTLARLGSLRAALGRE</sequence>
<comment type="caution">
    <text evidence="4">The sequence shown here is derived from an EMBL/GenBank/DDBJ whole genome shotgun (WGS) entry which is preliminary data.</text>
</comment>
<gene>
    <name evidence="4" type="ORF">HNP71_001683</name>
</gene>
<dbReference type="SUPFAM" id="SSF46689">
    <property type="entry name" value="Homeodomain-like"/>
    <property type="match status" value="1"/>
</dbReference>
<reference evidence="4 5" key="1">
    <citation type="submission" date="2020-08" db="EMBL/GenBank/DDBJ databases">
        <title>Genomic Encyclopedia of Type Strains, Phase IV (KMG-IV): sequencing the most valuable type-strain genomes for metagenomic binning, comparative biology and taxonomic classification.</title>
        <authorList>
            <person name="Goeker M."/>
        </authorList>
    </citation>
    <scope>NUCLEOTIDE SEQUENCE [LARGE SCALE GENOMIC DNA]</scope>
    <source>
        <strain evidence="4 5">DSM 27026</strain>
    </source>
</reference>
<protein>
    <submittedName>
        <fullName evidence="4">DNA-binding MurR/RpiR family transcriptional regulator</fullName>
    </submittedName>
</protein>
<dbReference type="AlphaFoldDB" id="A0A840VC97"/>
<dbReference type="RefSeq" id="WP_183266428.1">
    <property type="nucleotide sequence ID" value="NZ_JACHFJ010000006.1"/>
</dbReference>
<evidence type="ECO:0000259" key="3">
    <source>
        <dbReference type="PROSITE" id="PS51464"/>
    </source>
</evidence>
<evidence type="ECO:0000313" key="4">
    <source>
        <dbReference type="EMBL" id="MBB5373423.1"/>
    </source>
</evidence>
<organism evidence="4 5">
    <name type="scientific">Acidocella aromatica</name>
    <dbReference type="NCBI Taxonomy" id="1303579"/>
    <lineage>
        <taxon>Bacteria</taxon>
        <taxon>Pseudomonadati</taxon>
        <taxon>Pseudomonadota</taxon>
        <taxon>Alphaproteobacteria</taxon>
        <taxon>Acetobacterales</taxon>
        <taxon>Acidocellaceae</taxon>
        <taxon>Acidocella</taxon>
    </lineage>
</organism>
<dbReference type="Gene3D" id="1.10.10.10">
    <property type="entry name" value="Winged helix-like DNA-binding domain superfamily/Winged helix DNA-binding domain"/>
    <property type="match status" value="1"/>
</dbReference>
<feature type="region of interest" description="Disordered" evidence="1">
    <location>
        <begin position="1"/>
        <end position="20"/>
    </location>
</feature>
<evidence type="ECO:0000313" key="5">
    <source>
        <dbReference type="Proteomes" id="UP000553706"/>
    </source>
</evidence>
<dbReference type="InterPro" id="IPR001347">
    <property type="entry name" value="SIS_dom"/>
</dbReference>
<dbReference type="Gene3D" id="3.40.50.10490">
    <property type="entry name" value="Glucose-6-phosphate isomerase like protein, domain 1"/>
    <property type="match status" value="1"/>
</dbReference>
<dbReference type="SUPFAM" id="SSF53697">
    <property type="entry name" value="SIS domain"/>
    <property type="match status" value="1"/>
</dbReference>
<dbReference type="PANTHER" id="PTHR30514:SF18">
    <property type="entry name" value="RPIR-FAMILY TRANSCRIPTIONAL REGULATOR"/>
    <property type="match status" value="1"/>
</dbReference>
<feature type="domain" description="SIS" evidence="3">
    <location>
        <begin position="151"/>
        <end position="288"/>
    </location>
</feature>
<dbReference type="InterPro" id="IPR036388">
    <property type="entry name" value="WH-like_DNA-bd_sf"/>
</dbReference>
<feature type="domain" description="HTH rpiR-type" evidence="2">
    <location>
        <begin position="23"/>
        <end position="99"/>
    </location>
</feature>
<dbReference type="PANTHER" id="PTHR30514">
    <property type="entry name" value="GLUCOKINASE"/>
    <property type="match status" value="1"/>
</dbReference>
<dbReference type="PROSITE" id="PS51464">
    <property type="entry name" value="SIS"/>
    <property type="match status" value="1"/>
</dbReference>
<dbReference type="GO" id="GO:1901135">
    <property type="term" value="P:carbohydrate derivative metabolic process"/>
    <property type="evidence" value="ECO:0007669"/>
    <property type="project" value="InterPro"/>
</dbReference>
<dbReference type="InterPro" id="IPR047640">
    <property type="entry name" value="RpiR-like"/>
</dbReference>
<dbReference type="EMBL" id="JACHFJ010000006">
    <property type="protein sequence ID" value="MBB5373423.1"/>
    <property type="molecule type" value="Genomic_DNA"/>
</dbReference>
<name>A0A840VC97_9PROT</name>
<keyword evidence="4" id="KW-0238">DNA-binding</keyword>
<dbReference type="InterPro" id="IPR009057">
    <property type="entry name" value="Homeodomain-like_sf"/>
</dbReference>
<evidence type="ECO:0000256" key="1">
    <source>
        <dbReference type="SAM" id="MobiDB-lite"/>
    </source>
</evidence>
<evidence type="ECO:0000259" key="2">
    <source>
        <dbReference type="PROSITE" id="PS51071"/>
    </source>
</evidence>
<dbReference type="Proteomes" id="UP000553706">
    <property type="component" value="Unassembled WGS sequence"/>
</dbReference>
<dbReference type="GO" id="GO:0097367">
    <property type="term" value="F:carbohydrate derivative binding"/>
    <property type="evidence" value="ECO:0007669"/>
    <property type="project" value="InterPro"/>
</dbReference>
<accession>A0A840VC97</accession>
<dbReference type="InterPro" id="IPR046348">
    <property type="entry name" value="SIS_dom_sf"/>
</dbReference>
<dbReference type="GO" id="GO:0003700">
    <property type="term" value="F:DNA-binding transcription factor activity"/>
    <property type="evidence" value="ECO:0007669"/>
    <property type="project" value="InterPro"/>
</dbReference>
<dbReference type="InterPro" id="IPR000281">
    <property type="entry name" value="HTH_RpiR"/>
</dbReference>